<keyword evidence="3" id="KW-0547">Nucleotide-binding</keyword>
<dbReference type="Gene3D" id="3.40.50.12780">
    <property type="entry name" value="N-terminal domain of ligase-like"/>
    <property type="match status" value="1"/>
</dbReference>
<dbReference type="PANTHER" id="PTHR43605:SF10">
    <property type="entry name" value="ACYL-COA SYNTHETASE MEDIUM CHAIN FAMILY MEMBER 3"/>
    <property type="match status" value="1"/>
</dbReference>
<dbReference type="GO" id="GO:0015645">
    <property type="term" value="F:fatty acid ligase activity"/>
    <property type="evidence" value="ECO:0007669"/>
    <property type="project" value="TreeGrafter"/>
</dbReference>
<dbReference type="FunFam" id="3.30.300.30:FF:000005">
    <property type="entry name" value="Acyl-coenzyme A synthetase ACSM5, mitochondrial"/>
    <property type="match status" value="1"/>
</dbReference>
<proteinExistence type="inferred from homology"/>
<dbReference type="GO" id="GO:0006633">
    <property type="term" value="P:fatty acid biosynthetic process"/>
    <property type="evidence" value="ECO:0007669"/>
    <property type="project" value="TreeGrafter"/>
</dbReference>
<dbReference type="InterPro" id="IPR042099">
    <property type="entry name" value="ANL_N_sf"/>
</dbReference>
<evidence type="ECO:0000313" key="8">
    <source>
        <dbReference type="Proteomes" id="UP000824241"/>
    </source>
</evidence>
<organism evidence="7 8">
    <name type="scientific">Candidatus Faecivivens stercoravium</name>
    <dbReference type="NCBI Taxonomy" id="2840803"/>
    <lineage>
        <taxon>Bacteria</taxon>
        <taxon>Bacillati</taxon>
        <taxon>Bacillota</taxon>
        <taxon>Clostridia</taxon>
        <taxon>Eubacteriales</taxon>
        <taxon>Oscillospiraceae</taxon>
        <taxon>Oscillospiraceae incertae sedis</taxon>
        <taxon>Candidatus Faecivivens</taxon>
    </lineage>
</organism>
<evidence type="ECO:0000256" key="3">
    <source>
        <dbReference type="ARBA" id="ARBA00022741"/>
    </source>
</evidence>
<dbReference type="GO" id="GO:0016405">
    <property type="term" value="F:CoA-ligase activity"/>
    <property type="evidence" value="ECO:0007669"/>
    <property type="project" value="UniProtKB-ARBA"/>
</dbReference>
<dbReference type="Pfam" id="PF00501">
    <property type="entry name" value="AMP-binding"/>
    <property type="match status" value="1"/>
</dbReference>
<dbReference type="AlphaFoldDB" id="A0A9D1J5B5"/>
<dbReference type="Pfam" id="PF13193">
    <property type="entry name" value="AMP-binding_C"/>
    <property type="match status" value="1"/>
</dbReference>
<dbReference type="InterPro" id="IPR045851">
    <property type="entry name" value="AMP-bd_C_sf"/>
</dbReference>
<reference evidence="7" key="2">
    <citation type="journal article" date="2021" name="PeerJ">
        <title>Extensive microbial diversity within the chicken gut microbiome revealed by metagenomics and culture.</title>
        <authorList>
            <person name="Gilroy R."/>
            <person name="Ravi A."/>
            <person name="Getino M."/>
            <person name="Pursley I."/>
            <person name="Horton D.L."/>
            <person name="Alikhan N.F."/>
            <person name="Baker D."/>
            <person name="Gharbi K."/>
            <person name="Hall N."/>
            <person name="Watson M."/>
            <person name="Adriaenssens E.M."/>
            <person name="Foster-Nyarko E."/>
            <person name="Jarju S."/>
            <person name="Secka A."/>
            <person name="Antonio M."/>
            <person name="Oren A."/>
            <person name="Chaudhuri R.R."/>
            <person name="La Ragione R."/>
            <person name="Hildebrand F."/>
            <person name="Pallen M.J."/>
        </authorList>
    </citation>
    <scope>NUCLEOTIDE SEQUENCE</scope>
    <source>
        <strain evidence="7">CHK189-12415</strain>
    </source>
</reference>
<feature type="domain" description="AMP-dependent synthetase/ligase" evidence="5">
    <location>
        <begin position="40"/>
        <end position="409"/>
    </location>
</feature>
<evidence type="ECO:0000256" key="4">
    <source>
        <dbReference type="ARBA" id="ARBA00022840"/>
    </source>
</evidence>
<dbReference type="InterPro" id="IPR020845">
    <property type="entry name" value="AMP-binding_CS"/>
</dbReference>
<comment type="caution">
    <text evidence="7">The sequence shown here is derived from an EMBL/GenBank/DDBJ whole genome shotgun (WGS) entry which is preliminary data.</text>
</comment>
<dbReference type="GO" id="GO:0006637">
    <property type="term" value="P:acyl-CoA metabolic process"/>
    <property type="evidence" value="ECO:0007669"/>
    <property type="project" value="TreeGrafter"/>
</dbReference>
<dbReference type="GO" id="GO:0004321">
    <property type="term" value="F:fatty-acyl-CoA synthase activity"/>
    <property type="evidence" value="ECO:0007669"/>
    <property type="project" value="TreeGrafter"/>
</dbReference>
<feature type="domain" description="AMP-binding enzyme C-terminal" evidence="6">
    <location>
        <begin position="464"/>
        <end position="542"/>
    </location>
</feature>
<evidence type="ECO:0000313" key="7">
    <source>
        <dbReference type="EMBL" id="HIR60879.1"/>
    </source>
</evidence>
<evidence type="ECO:0000256" key="1">
    <source>
        <dbReference type="ARBA" id="ARBA00006432"/>
    </source>
</evidence>
<dbReference type="SUPFAM" id="SSF56801">
    <property type="entry name" value="Acetyl-CoA synthetase-like"/>
    <property type="match status" value="1"/>
</dbReference>
<accession>A0A9D1J5B5</accession>
<dbReference type="PANTHER" id="PTHR43605">
    <property type="entry name" value="ACYL-COENZYME A SYNTHETASE"/>
    <property type="match status" value="1"/>
</dbReference>
<keyword evidence="4" id="KW-0067">ATP-binding</keyword>
<sequence>MKLLHQKFCKETFGPTGVIEKFEPVYGEDFNFAYDVIDAIAKEEPARRAMVWCNVAGEKRTFTFGEMADYASRAARLFLDHGIRRGDRVMLVLKRHYQFWPAILGLHKIGAIAIPATHLLTAKDYLYRFESAGVSAIVASAEDGTPAHIEEAMASYPGLKTRFIVRGEKEGWLNFDRLAEETEPLAERLPTKVTDTMLLYFTSGTTGYPKMVCHDFSYPIAHIVTAKYWHNVDPDGLHLTVSETGWAKSVWGKLYGQWFLAAGIFVYDFDKFIPADLLEKIEEYKLTTFCAPPTIYRFLIKEGLERYDLSSLKYVTTAGEALNPEVFKQFEQKTGLRIHEAYGQTETTVLMGNFVGAPVEKVGSLGKAGPLYDVDIVGEDGQPLPPGEVGEIVVRTPDGVHPIGMFQKYYEGGGENAARTEDVWHDGLYHTCDTAWKDEDGFFWYVGRTDDVIKSSGYRIGPFEIESVLMERPEVLECGVSGVPDPIRGQVVKATIVLAKGYEPSDELAKEIQNYVKKQTAPYKYPRIVEFVDELPKTISGKIRRVELRQTGKTKVE</sequence>
<dbReference type="Gene3D" id="3.30.300.30">
    <property type="match status" value="1"/>
</dbReference>
<evidence type="ECO:0000256" key="2">
    <source>
        <dbReference type="ARBA" id="ARBA00022598"/>
    </source>
</evidence>
<dbReference type="Proteomes" id="UP000824241">
    <property type="component" value="Unassembled WGS sequence"/>
</dbReference>
<name>A0A9D1J5B5_9FIRM</name>
<evidence type="ECO:0000259" key="5">
    <source>
        <dbReference type="Pfam" id="PF00501"/>
    </source>
</evidence>
<gene>
    <name evidence="7" type="ORF">IAB37_04820</name>
</gene>
<dbReference type="InterPro" id="IPR025110">
    <property type="entry name" value="AMP-bd_C"/>
</dbReference>
<dbReference type="EMBL" id="DVHA01000160">
    <property type="protein sequence ID" value="HIR60879.1"/>
    <property type="molecule type" value="Genomic_DNA"/>
</dbReference>
<reference evidence="7" key="1">
    <citation type="submission" date="2020-10" db="EMBL/GenBank/DDBJ databases">
        <authorList>
            <person name="Gilroy R."/>
        </authorList>
    </citation>
    <scope>NUCLEOTIDE SEQUENCE</scope>
    <source>
        <strain evidence="7">CHK189-12415</strain>
    </source>
</reference>
<keyword evidence="2" id="KW-0436">Ligase</keyword>
<comment type="similarity">
    <text evidence="1">Belongs to the ATP-dependent AMP-binding enzyme family.</text>
</comment>
<protein>
    <submittedName>
        <fullName evidence="7">AMP-binding protein</fullName>
    </submittedName>
</protein>
<dbReference type="GO" id="GO:0005524">
    <property type="term" value="F:ATP binding"/>
    <property type="evidence" value="ECO:0007669"/>
    <property type="project" value="UniProtKB-KW"/>
</dbReference>
<dbReference type="InterPro" id="IPR000873">
    <property type="entry name" value="AMP-dep_synth/lig_dom"/>
</dbReference>
<dbReference type="PROSITE" id="PS00455">
    <property type="entry name" value="AMP_BINDING"/>
    <property type="match status" value="1"/>
</dbReference>
<dbReference type="InterPro" id="IPR051087">
    <property type="entry name" value="Mitochondrial_ACSM"/>
</dbReference>
<evidence type="ECO:0000259" key="6">
    <source>
        <dbReference type="Pfam" id="PF13193"/>
    </source>
</evidence>